<gene>
    <name evidence="1" type="ORF">K2173_026782</name>
</gene>
<comment type="caution">
    <text evidence="1">The sequence shown here is derived from an EMBL/GenBank/DDBJ whole genome shotgun (WGS) entry which is preliminary data.</text>
</comment>
<evidence type="ECO:0000313" key="2">
    <source>
        <dbReference type="Proteomes" id="UP001159364"/>
    </source>
</evidence>
<protein>
    <recommendedName>
        <fullName evidence="3">Copia protein</fullName>
    </recommendedName>
</protein>
<keyword evidence="2" id="KW-1185">Reference proteome</keyword>
<dbReference type="EMBL" id="JAIWQS010000002">
    <property type="protein sequence ID" value="KAJ8771605.1"/>
    <property type="molecule type" value="Genomic_DNA"/>
</dbReference>
<dbReference type="PANTHER" id="PTHR34222">
    <property type="entry name" value="GAG_PRE-INTEGRS DOMAIN-CONTAINING PROTEIN"/>
    <property type="match status" value="1"/>
</dbReference>
<proteinExistence type="predicted"/>
<accession>A0AAV8TZL3</accession>
<dbReference type="Proteomes" id="UP001159364">
    <property type="component" value="Linkage Group LG02"/>
</dbReference>
<sequence>MFLGTAKEIWDAIKQTYSMVHDVAQIYEIKTKISNTKQNNHSVTDYSNFLKSLWQEMDHYQCFQMKCSEDVSILKRFVERDRIYDFLAGLNLEFDAIRAIVIVLAEEGRRGVMVDTPSIDSFELVSKSSKEHNICPMKLFCDNKSAISIAHNPVQYDRTKHIEVGRHFIKEKLDSGLICTHFISTSDQLIDMFTKGLSGATFQ</sequence>
<dbReference type="CDD" id="cd09272">
    <property type="entry name" value="RNase_HI_RT_Ty1"/>
    <property type="match status" value="1"/>
</dbReference>
<evidence type="ECO:0008006" key="3">
    <source>
        <dbReference type="Google" id="ProtNLM"/>
    </source>
</evidence>
<name>A0AAV8TZL3_9ROSI</name>
<reference evidence="1 2" key="1">
    <citation type="submission" date="2021-09" db="EMBL/GenBank/DDBJ databases">
        <title>Genomic insights and catalytic innovation underlie evolution of tropane alkaloids biosynthesis.</title>
        <authorList>
            <person name="Wang Y.-J."/>
            <person name="Tian T."/>
            <person name="Huang J.-P."/>
            <person name="Huang S.-X."/>
        </authorList>
    </citation>
    <scope>NUCLEOTIDE SEQUENCE [LARGE SCALE GENOMIC DNA]</scope>
    <source>
        <strain evidence="1">KIB-2018</strain>
        <tissue evidence="1">Leaf</tissue>
    </source>
</reference>
<dbReference type="AlphaFoldDB" id="A0AAV8TZL3"/>
<evidence type="ECO:0000313" key="1">
    <source>
        <dbReference type="EMBL" id="KAJ8771605.1"/>
    </source>
</evidence>
<organism evidence="1 2">
    <name type="scientific">Erythroxylum novogranatense</name>
    <dbReference type="NCBI Taxonomy" id="1862640"/>
    <lineage>
        <taxon>Eukaryota</taxon>
        <taxon>Viridiplantae</taxon>
        <taxon>Streptophyta</taxon>
        <taxon>Embryophyta</taxon>
        <taxon>Tracheophyta</taxon>
        <taxon>Spermatophyta</taxon>
        <taxon>Magnoliopsida</taxon>
        <taxon>eudicotyledons</taxon>
        <taxon>Gunneridae</taxon>
        <taxon>Pentapetalae</taxon>
        <taxon>rosids</taxon>
        <taxon>fabids</taxon>
        <taxon>Malpighiales</taxon>
        <taxon>Erythroxylaceae</taxon>
        <taxon>Erythroxylum</taxon>
    </lineage>
</organism>
<dbReference type="PANTHER" id="PTHR34222:SF37">
    <property type="entry name" value="RETROTRANSPOSON GAG DOMAIN-CONTAINING PROTEIN"/>
    <property type="match status" value="1"/>
</dbReference>